<dbReference type="PANTHER" id="PTHR34219">
    <property type="entry name" value="IRON-REGULATED INNER MEMBRANE PROTEIN-RELATED"/>
    <property type="match status" value="1"/>
</dbReference>
<feature type="transmembrane region" description="Helical" evidence="1">
    <location>
        <begin position="138"/>
        <end position="158"/>
    </location>
</feature>
<evidence type="ECO:0000313" key="3">
    <source>
        <dbReference type="Proteomes" id="UP000534783"/>
    </source>
</evidence>
<dbReference type="EMBL" id="VTOW01000008">
    <property type="protein sequence ID" value="NKE73561.1"/>
    <property type="molecule type" value="Genomic_DNA"/>
</dbReference>
<dbReference type="Pfam" id="PF03929">
    <property type="entry name" value="PepSY_TM"/>
    <property type="match status" value="1"/>
</dbReference>
<dbReference type="RefSeq" id="WP_168063521.1">
    <property type="nucleotide sequence ID" value="NZ_VTOW01000008.1"/>
</dbReference>
<keyword evidence="3" id="KW-1185">Reference proteome</keyword>
<feature type="transmembrane region" description="Helical" evidence="1">
    <location>
        <begin position="309"/>
        <end position="329"/>
    </location>
</feature>
<reference evidence="2 3" key="1">
    <citation type="journal article" date="2020" name="Nature">
        <title>Bacterial chemolithoautotrophy via manganese oxidation.</title>
        <authorList>
            <person name="Yu H."/>
            <person name="Leadbetter J.R."/>
        </authorList>
    </citation>
    <scope>NUCLEOTIDE SEQUENCE [LARGE SCALE GENOMIC DNA]</scope>
    <source>
        <strain evidence="2 3">Mn-1</strain>
    </source>
</reference>
<organism evidence="2 3">
    <name type="scientific">Candidatus Manganitrophus noduliformans</name>
    <dbReference type="NCBI Taxonomy" id="2606439"/>
    <lineage>
        <taxon>Bacteria</taxon>
        <taxon>Pseudomonadati</taxon>
        <taxon>Nitrospirota</taxon>
        <taxon>Nitrospiria</taxon>
        <taxon>Candidatus Troglogloeales</taxon>
        <taxon>Candidatus Manganitrophaceae</taxon>
        <taxon>Candidatus Manganitrophus</taxon>
    </lineage>
</organism>
<name>A0A7X6DUC9_9BACT</name>
<proteinExistence type="predicted"/>
<accession>A0A7X6DUC9</accession>
<dbReference type="InterPro" id="IPR005625">
    <property type="entry name" value="PepSY-ass_TM"/>
</dbReference>
<comment type="caution">
    <text evidence="2">The sequence shown here is derived from an EMBL/GenBank/DDBJ whole genome shotgun (WGS) entry which is preliminary data.</text>
</comment>
<protein>
    <submittedName>
        <fullName evidence="2">PepSY domain-containing protein</fullName>
    </submittedName>
</protein>
<evidence type="ECO:0000313" key="2">
    <source>
        <dbReference type="EMBL" id="NKE73561.1"/>
    </source>
</evidence>
<evidence type="ECO:0000256" key="1">
    <source>
        <dbReference type="SAM" id="Phobius"/>
    </source>
</evidence>
<sequence>MRPVSRLLSKIHITAGLILAFPLIIITLTGIVLGFYDQIRYAAPPYRLDSPVETPLSAASLAARLRVRYPDYHLDLLRLSTAPERAVRAALSGPDRITAFLHPGNGKELAVQKGDHQDWIGLLYALHEGEPFGLAGKVVASVSGGGVLVLWGAGLMLWRSRRKGRWGGPALPGRFRPAGVHRFLGFWGGGLLAILTSLGALLNFAGPLIARLDPPPRIESAPEEKEGLKPDLAAGLGAAARAYPQAPLERIAFPKVPKDPLKLRFQDGGWVFLHPDDYRILAIKSPTSHWTRLLYPLHSGRILGGRGPWLVAGLGLFLIILLVTGLIFWQGLRPK</sequence>
<keyword evidence="1" id="KW-1133">Transmembrane helix</keyword>
<feature type="transmembrane region" description="Helical" evidence="1">
    <location>
        <begin position="12"/>
        <end position="36"/>
    </location>
</feature>
<keyword evidence="1" id="KW-0472">Membrane</keyword>
<feature type="transmembrane region" description="Helical" evidence="1">
    <location>
        <begin position="184"/>
        <end position="205"/>
    </location>
</feature>
<dbReference type="AlphaFoldDB" id="A0A7X6DUC9"/>
<keyword evidence="1" id="KW-0812">Transmembrane</keyword>
<dbReference type="Proteomes" id="UP000534783">
    <property type="component" value="Unassembled WGS sequence"/>
</dbReference>
<gene>
    <name evidence="2" type="ORF">MNODULE_22630</name>
</gene>